<evidence type="ECO:0000256" key="1">
    <source>
        <dbReference type="ARBA" id="ARBA00022679"/>
    </source>
</evidence>
<dbReference type="GO" id="GO:0005524">
    <property type="term" value="F:ATP binding"/>
    <property type="evidence" value="ECO:0007669"/>
    <property type="project" value="UniProtKB-UniRule"/>
</dbReference>
<dbReference type="SMART" id="SM00220">
    <property type="entry name" value="S_TKc"/>
    <property type="match status" value="1"/>
</dbReference>
<evidence type="ECO:0000256" key="3">
    <source>
        <dbReference type="ARBA" id="ARBA00022777"/>
    </source>
</evidence>
<dbReference type="InterPro" id="IPR011009">
    <property type="entry name" value="Kinase-like_dom_sf"/>
</dbReference>
<organism evidence="8 9">
    <name type="scientific">Aureliella helgolandensis</name>
    <dbReference type="NCBI Taxonomy" id="2527968"/>
    <lineage>
        <taxon>Bacteria</taxon>
        <taxon>Pseudomonadati</taxon>
        <taxon>Planctomycetota</taxon>
        <taxon>Planctomycetia</taxon>
        <taxon>Pirellulales</taxon>
        <taxon>Pirellulaceae</taxon>
        <taxon>Aureliella</taxon>
    </lineage>
</organism>
<gene>
    <name evidence="8" type="primary">prkC_9</name>
    <name evidence="8" type="ORF">Q31a_15180</name>
</gene>
<dbReference type="Gene3D" id="1.10.510.10">
    <property type="entry name" value="Transferase(Phosphotransferase) domain 1"/>
    <property type="match status" value="1"/>
</dbReference>
<dbReference type="EC" id="2.7.11.1" evidence="8"/>
<keyword evidence="1 8" id="KW-0808">Transferase</keyword>
<evidence type="ECO:0000259" key="7">
    <source>
        <dbReference type="PROSITE" id="PS50011"/>
    </source>
</evidence>
<dbReference type="CDD" id="cd14014">
    <property type="entry name" value="STKc_PknB_like"/>
    <property type="match status" value="1"/>
</dbReference>
<dbReference type="InterPro" id="IPR017441">
    <property type="entry name" value="Protein_kinase_ATP_BS"/>
</dbReference>
<evidence type="ECO:0000313" key="8">
    <source>
        <dbReference type="EMBL" id="QDV23220.1"/>
    </source>
</evidence>
<dbReference type="Pfam" id="PF00069">
    <property type="entry name" value="Pkinase"/>
    <property type="match status" value="1"/>
</dbReference>
<keyword evidence="4 5" id="KW-0067">ATP-binding</keyword>
<dbReference type="PANTHER" id="PTHR43289">
    <property type="entry name" value="MITOGEN-ACTIVATED PROTEIN KINASE KINASE KINASE 20-RELATED"/>
    <property type="match status" value="1"/>
</dbReference>
<dbReference type="InterPro" id="IPR011990">
    <property type="entry name" value="TPR-like_helical_dom_sf"/>
</dbReference>
<dbReference type="SUPFAM" id="SSF48452">
    <property type="entry name" value="TPR-like"/>
    <property type="match status" value="1"/>
</dbReference>
<dbReference type="PROSITE" id="PS50011">
    <property type="entry name" value="PROTEIN_KINASE_DOM"/>
    <property type="match status" value="1"/>
</dbReference>
<accession>A0A518G3S3</accession>
<feature type="compositionally biased region" description="Basic and acidic residues" evidence="6">
    <location>
        <begin position="613"/>
        <end position="629"/>
    </location>
</feature>
<protein>
    <submittedName>
        <fullName evidence="8">Serine/threonine-protein kinase PrkC</fullName>
        <ecNumber evidence="8">2.7.11.1</ecNumber>
    </submittedName>
</protein>
<name>A0A518G3S3_9BACT</name>
<dbReference type="SUPFAM" id="SSF56112">
    <property type="entry name" value="Protein kinase-like (PK-like)"/>
    <property type="match status" value="1"/>
</dbReference>
<dbReference type="Pfam" id="PF13181">
    <property type="entry name" value="TPR_8"/>
    <property type="match status" value="1"/>
</dbReference>
<keyword evidence="2 5" id="KW-0547">Nucleotide-binding</keyword>
<evidence type="ECO:0000256" key="5">
    <source>
        <dbReference type="PROSITE-ProRule" id="PRU10141"/>
    </source>
</evidence>
<dbReference type="RefSeq" id="WP_145075936.1">
    <property type="nucleotide sequence ID" value="NZ_CP036298.1"/>
</dbReference>
<reference evidence="8 9" key="1">
    <citation type="submission" date="2019-02" db="EMBL/GenBank/DDBJ databases">
        <title>Deep-cultivation of Planctomycetes and their phenomic and genomic characterization uncovers novel biology.</title>
        <authorList>
            <person name="Wiegand S."/>
            <person name="Jogler M."/>
            <person name="Boedeker C."/>
            <person name="Pinto D."/>
            <person name="Vollmers J."/>
            <person name="Rivas-Marin E."/>
            <person name="Kohn T."/>
            <person name="Peeters S.H."/>
            <person name="Heuer A."/>
            <person name="Rast P."/>
            <person name="Oberbeckmann S."/>
            <person name="Bunk B."/>
            <person name="Jeske O."/>
            <person name="Meyerdierks A."/>
            <person name="Storesund J.E."/>
            <person name="Kallscheuer N."/>
            <person name="Luecker S."/>
            <person name="Lage O.M."/>
            <person name="Pohl T."/>
            <person name="Merkel B.J."/>
            <person name="Hornburger P."/>
            <person name="Mueller R.-W."/>
            <person name="Bruemmer F."/>
            <person name="Labrenz M."/>
            <person name="Spormann A.M."/>
            <person name="Op den Camp H."/>
            <person name="Overmann J."/>
            <person name="Amann R."/>
            <person name="Jetten M.S.M."/>
            <person name="Mascher T."/>
            <person name="Medema M.H."/>
            <person name="Devos D.P."/>
            <person name="Kaster A.-K."/>
            <person name="Ovreas L."/>
            <person name="Rohde M."/>
            <person name="Galperin M.Y."/>
            <person name="Jogler C."/>
        </authorList>
    </citation>
    <scope>NUCLEOTIDE SEQUENCE [LARGE SCALE GENOMIC DNA]</scope>
    <source>
        <strain evidence="8 9">Q31a</strain>
    </source>
</reference>
<feature type="region of interest" description="Disordered" evidence="6">
    <location>
        <begin position="608"/>
        <end position="629"/>
    </location>
</feature>
<keyword evidence="9" id="KW-1185">Reference proteome</keyword>
<feature type="domain" description="Protein kinase" evidence="7">
    <location>
        <begin position="86"/>
        <end position="368"/>
    </location>
</feature>
<dbReference type="InterPro" id="IPR000719">
    <property type="entry name" value="Prot_kinase_dom"/>
</dbReference>
<dbReference type="PROSITE" id="PS00108">
    <property type="entry name" value="PROTEIN_KINASE_ST"/>
    <property type="match status" value="1"/>
</dbReference>
<dbReference type="InterPro" id="IPR019734">
    <property type="entry name" value="TPR_rpt"/>
</dbReference>
<dbReference type="InterPro" id="IPR008271">
    <property type="entry name" value="Ser/Thr_kinase_AS"/>
</dbReference>
<dbReference type="PROSITE" id="PS00107">
    <property type="entry name" value="PROTEIN_KINASE_ATP"/>
    <property type="match status" value="1"/>
</dbReference>
<dbReference type="Proteomes" id="UP000318017">
    <property type="component" value="Chromosome"/>
</dbReference>
<evidence type="ECO:0000256" key="4">
    <source>
        <dbReference type="ARBA" id="ARBA00022840"/>
    </source>
</evidence>
<evidence type="ECO:0000313" key="9">
    <source>
        <dbReference type="Proteomes" id="UP000318017"/>
    </source>
</evidence>
<feature type="binding site" evidence="5">
    <location>
        <position position="115"/>
    </location>
    <ligand>
        <name>ATP</name>
        <dbReference type="ChEBI" id="CHEBI:30616"/>
    </ligand>
</feature>
<dbReference type="OrthoDB" id="6111975at2"/>
<evidence type="ECO:0000256" key="6">
    <source>
        <dbReference type="SAM" id="MobiDB-lite"/>
    </source>
</evidence>
<dbReference type="KEGG" id="ahel:Q31a_15180"/>
<dbReference type="GO" id="GO:0004674">
    <property type="term" value="F:protein serine/threonine kinase activity"/>
    <property type="evidence" value="ECO:0007669"/>
    <property type="project" value="UniProtKB-EC"/>
</dbReference>
<evidence type="ECO:0000256" key="2">
    <source>
        <dbReference type="ARBA" id="ARBA00022741"/>
    </source>
</evidence>
<dbReference type="PANTHER" id="PTHR43289:SF6">
    <property type="entry name" value="SERINE_THREONINE-PROTEIN KINASE NEKL-3"/>
    <property type="match status" value="1"/>
</dbReference>
<dbReference type="AlphaFoldDB" id="A0A518G3S3"/>
<dbReference type="Gene3D" id="3.30.200.20">
    <property type="entry name" value="Phosphorylase Kinase, domain 1"/>
    <property type="match status" value="1"/>
</dbReference>
<sequence length="873" mass="96300">MQLPDPIDDDTYSRVDILASDFVARYRNGERPTIEEYASRHPDLSEPIRRVFPLVLSVEKVKVDQQSESDGSATLAGRVFERLGDFRLVREIGRGGMGIVYEAEQESLGRSVAIKVLPKQSLLDDDALQNFRRESSTAAAMHHSNIVPIFGTGECDGTHYLVMQLIRGQSLDRLIGPVATLATASPPPSGDGSHKSNDQTTIQTFACRTAAEIASQISDGLAYAHGNGILHRDVKPANILIDEDGVAQLTDFGLARNTLEDPTMTHALSGSPRYMAPERFQGQSDERSDVYGVGLTLYEMLTGTPVFKDLTPYQLPEAVKLHLIEPLRDVRTDVPADLQTIVAKAINPEPAHRYQSASDLRDDLNRFLNDEPILARRTTASQRLVRWCQRNPKLAGVSGIAVMSMLAATVASSVGFAMTSAANQRTSMALAQSEQTVDLALQSLDGVVDLVAIPASAMGDMDLGEIDSAQFLLDPSPHAASMLKNIQPLYERLANQSPTRPDIVRQMIEASLRLSQIQQQLGQTDAAITTLRQSVELLETRGELAGLPTNEKRILIARLHNELGKVYGSQLDYAKSDEAYAMAIQSGEAVVDPDDRLKLQLAYALVSLGDPPPQRRRDQTRSPDESRMARERLSAAKSLLSELKPSVHDASEFAVLRARIHFADSRRAKRPAIRQAEFRSATEILRERLTQTPNDSRARFALIELLASVHLRRQFGSERFVDDADERLHEALTELQPLRSLNPKTQLFAVSEVHILHKLSSLARSAGDFALGQKRLEQAIAIQSSLVDASPASMPHRCWRALLYRSLSEIHRHQRNTNAERVAIASAVADVEAIDAESKLHPFAVQTQQIIHKLVTEEKDSAAENATIENDTM</sequence>
<proteinExistence type="predicted"/>
<dbReference type="Gene3D" id="1.25.40.10">
    <property type="entry name" value="Tetratricopeptide repeat domain"/>
    <property type="match status" value="2"/>
</dbReference>
<dbReference type="EMBL" id="CP036298">
    <property type="protein sequence ID" value="QDV23220.1"/>
    <property type="molecule type" value="Genomic_DNA"/>
</dbReference>
<keyword evidence="3 8" id="KW-0418">Kinase</keyword>